<feature type="transmembrane region" description="Helical" evidence="6">
    <location>
        <begin position="270"/>
        <end position="292"/>
    </location>
</feature>
<evidence type="ECO:0000256" key="5">
    <source>
        <dbReference type="ARBA" id="ARBA00023136"/>
    </source>
</evidence>
<keyword evidence="8" id="KW-1185">Reference proteome</keyword>
<reference evidence="7" key="1">
    <citation type="journal article" date="2022" name="Plant J.">
        <title>Strategies of tolerance reflected in two North American maple genomes.</title>
        <authorList>
            <person name="McEvoy S.L."/>
            <person name="Sezen U.U."/>
            <person name="Trouern-Trend A."/>
            <person name="McMahon S.M."/>
            <person name="Schaberg P.G."/>
            <person name="Yang J."/>
            <person name="Wegrzyn J.L."/>
            <person name="Swenson N.G."/>
        </authorList>
    </citation>
    <scope>NUCLEOTIDE SEQUENCE</scope>
    <source>
        <strain evidence="7">91603</strain>
    </source>
</reference>
<protein>
    <recommendedName>
        <fullName evidence="6">Protein DETOXIFICATION</fullName>
    </recommendedName>
    <alternativeName>
        <fullName evidence="6">Multidrug and toxic compound extrusion protein</fullName>
    </alternativeName>
</protein>
<feature type="transmembrane region" description="Helical" evidence="6">
    <location>
        <begin position="196"/>
        <end position="221"/>
    </location>
</feature>
<dbReference type="InterPro" id="IPR044644">
    <property type="entry name" value="DinF-like"/>
</dbReference>
<dbReference type="PANTHER" id="PTHR42893">
    <property type="entry name" value="PROTEIN DETOXIFICATION 44, CHLOROPLASTIC-RELATED"/>
    <property type="match status" value="1"/>
</dbReference>
<feature type="transmembrane region" description="Helical" evidence="6">
    <location>
        <begin position="619"/>
        <end position="641"/>
    </location>
</feature>
<feature type="transmembrane region" description="Helical" evidence="6">
    <location>
        <begin position="986"/>
        <end position="1004"/>
    </location>
</feature>
<dbReference type="InterPro" id="IPR002528">
    <property type="entry name" value="MATE_fam"/>
</dbReference>
<evidence type="ECO:0000313" key="8">
    <source>
        <dbReference type="Proteomes" id="UP001064489"/>
    </source>
</evidence>
<feature type="transmembrane region" description="Helical" evidence="6">
    <location>
        <begin position="694"/>
        <end position="723"/>
    </location>
</feature>
<proteinExistence type="inferred from homology"/>
<sequence>MQIKALVRSPHSHLQYPDLKNHFRPSISFKIHHFSLKTPRSLKTTTCVSLPTNYLHIQTTNRFTASCISPGQELIEEESEIFAVNGGEEKGKEVEVEVVSSKTEDLASQSIWRQMKEILMFSGPATGLWICAPLMSLISTAVVGQGSSTELAALGPGTVFCDNMNLLFMFLSIATSNMVATSLAKGDKKEVQHQISVLLFVGLTCGVLMLLFTQFLGPWALTGFAGPKNLHIVPVASKYVKIRGLSWPALLYGLVAQSASLGMKDSIGPLKALVVATTVNGIGHLILCSWLGFGITGAAWSTMTSQLISAYMMIETLNKKGYDPFAIAVPSPNEFLQIFAIAAPVFVSMFSKVAFYSLITYYATAMGTFTVAAHQVMIQTYGMFVVWGEPLSQTAQSFMPELLYGVDRSLEKAKMLIKSLVIIGAILGLVIGTAGALIPWLLPNMFTSDLMVIQEMHKVLILFFFSLAATPCTHSLEGTLLAGRDFKFISLSMSSCFSLGALLLLLVSNKGYGLPGCWTALVGFQWARFFLALGRLLYPNSMLQSKNTREYQFGKLKKRFKTSCISPGQELINNDSGVDSISLSKFEEEGEEEEMGMEVKTEGLENQSIWNQMKDIVKFTAPATGLWICGPLMSLIDTAVIGQGSSIELAALGPATVVCDYLTYVFMFLSIATSNMVATSLAKQDKNEVQHQISVLLFVGLTFGLLMFLLTRFCGSWALTAFAGPNNVHIVPASNTYVQIRGLAWPAVLVGLVAQSASLGMKDSWGPLKALAVASAINGIGDVVLCSFMGYGIAGAAWATMVSQVVAGWMMIDSLNKKGYNAFAFTVPSPSEVATIFGLAGPVFVTMMAKTAFYSLIIYFATSMGTNAVAAHQVMIQTFCMCTVWGEPLSQTAQSFMPELIYGANRSLAKARVLLKSLVIIGALLGLALGAIGTSVPWLFPSVFTPDQNVIQEMHKVLLPYFLALAVTPSTHSLEGTLLAGRDLKFISLSMSGCFLLGGLVLLLVSSRGYGLTGCWFALTGFQWARFSLSLWRLLSSDGILFSEDLSRYATEKVKAA</sequence>
<feature type="transmembrane region" description="Helical" evidence="6">
    <location>
        <begin position="118"/>
        <end position="144"/>
    </location>
</feature>
<reference evidence="7" key="2">
    <citation type="submission" date="2023-02" db="EMBL/GenBank/DDBJ databases">
        <authorList>
            <person name="Swenson N.G."/>
            <person name="Wegrzyn J.L."/>
            <person name="Mcevoy S.L."/>
        </authorList>
    </citation>
    <scope>NUCLEOTIDE SEQUENCE</scope>
    <source>
        <strain evidence="7">91603</strain>
        <tissue evidence="7">Leaf</tissue>
    </source>
</reference>
<dbReference type="GO" id="GO:0016020">
    <property type="term" value="C:membrane"/>
    <property type="evidence" value="ECO:0007669"/>
    <property type="project" value="UniProtKB-SubCell"/>
</dbReference>
<keyword evidence="3 6" id="KW-0812">Transmembrane</keyword>
<feature type="transmembrane region" description="Helical" evidence="6">
    <location>
        <begin position="420"/>
        <end position="442"/>
    </location>
</feature>
<feature type="transmembrane region" description="Helical" evidence="6">
    <location>
        <begin position="661"/>
        <end position="682"/>
    </location>
</feature>
<evidence type="ECO:0000256" key="6">
    <source>
        <dbReference type="RuleBase" id="RU004914"/>
    </source>
</evidence>
<dbReference type="Pfam" id="PF01554">
    <property type="entry name" value="MatE"/>
    <property type="match status" value="3"/>
</dbReference>
<dbReference type="NCBIfam" id="TIGR00797">
    <property type="entry name" value="matE"/>
    <property type="match status" value="1"/>
</dbReference>
<feature type="transmembrane region" description="Helical" evidence="6">
    <location>
        <begin position="488"/>
        <end position="506"/>
    </location>
</feature>
<evidence type="ECO:0000256" key="2">
    <source>
        <dbReference type="ARBA" id="ARBA00010199"/>
    </source>
</evidence>
<feature type="transmembrane region" description="Helical" evidence="6">
    <location>
        <begin position="335"/>
        <end position="359"/>
    </location>
</feature>
<organism evidence="7 8">
    <name type="scientific">Acer negundo</name>
    <name type="common">Box elder</name>
    <dbReference type="NCBI Taxonomy" id="4023"/>
    <lineage>
        <taxon>Eukaryota</taxon>
        <taxon>Viridiplantae</taxon>
        <taxon>Streptophyta</taxon>
        <taxon>Embryophyta</taxon>
        <taxon>Tracheophyta</taxon>
        <taxon>Spermatophyta</taxon>
        <taxon>Magnoliopsida</taxon>
        <taxon>eudicotyledons</taxon>
        <taxon>Gunneridae</taxon>
        <taxon>Pentapetalae</taxon>
        <taxon>rosids</taxon>
        <taxon>malvids</taxon>
        <taxon>Sapindales</taxon>
        <taxon>Sapindaceae</taxon>
        <taxon>Hippocastanoideae</taxon>
        <taxon>Acereae</taxon>
        <taxon>Acer</taxon>
    </lineage>
</organism>
<feature type="transmembrane region" description="Helical" evidence="6">
    <location>
        <begin position="457"/>
        <end position="476"/>
    </location>
</feature>
<dbReference type="GO" id="GO:0042910">
    <property type="term" value="F:xenobiotic transmembrane transporter activity"/>
    <property type="evidence" value="ECO:0007669"/>
    <property type="project" value="InterPro"/>
</dbReference>
<gene>
    <name evidence="7" type="ORF">LWI28_018499</name>
</gene>
<evidence type="ECO:0000313" key="7">
    <source>
        <dbReference type="EMBL" id="KAI9181781.1"/>
    </source>
</evidence>
<evidence type="ECO:0000256" key="1">
    <source>
        <dbReference type="ARBA" id="ARBA00004141"/>
    </source>
</evidence>
<comment type="similarity">
    <text evidence="2 6">Belongs to the multi antimicrobial extrusion (MATE) (TC 2.A.66.1) family.</text>
</comment>
<dbReference type="PANTHER" id="PTHR42893:SF9">
    <property type="entry name" value="PROTEIN DETOXIFICATION 46, CHLOROPLASTIC"/>
    <property type="match status" value="1"/>
</dbReference>
<keyword evidence="4 6" id="KW-1133">Transmembrane helix</keyword>
<evidence type="ECO:0000256" key="3">
    <source>
        <dbReference type="ARBA" id="ARBA00022692"/>
    </source>
</evidence>
<dbReference type="GO" id="GO:0015297">
    <property type="term" value="F:antiporter activity"/>
    <property type="evidence" value="ECO:0007669"/>
    <property type="project" value="InterPro"/>
</dbReference>
<comment type="caution">
    <text evidence="7">The sequence shown here is derived from an EMBL/GenBank/DDBJ whole genome shotgun (WGS) entry which is preliminary data.</text>
</comment>
<feature type="transmembrane region" description="Helical" evidence="6">
    <location>
        <begin position="245"/>
        <end position="263"/>
    </location>
</feature>
<feature type="transmembrane region" description="Helical" evidence="6">
    <location>
        <begin position="791"/>
        <end position="810"/>
    </location>
</feature>
<evidence type="ECO:0000256" key="4">
    <source>
        <dbReference type="ARBA" id="ARBA00022989"/>
    </source>
</evidence>
<dbReference type="Proteomes" id="UP001064489">
    <property type="component" value="Chromosome 4"/>
</dbReference>
<keyword evidence="5 6" id="KW-0472">Membrane</keyword>
<feature type="transmembrane region" description="Helical" evidence="6">
    <location>
        <begin position="518"/>
        <end position="538"/>
    </location>
</feature>
<feature type="transmembrane region" description="Helical" evidence="6">
    <location>
        <begin position="743"/>
        <end position="761"/>
    </location>
</feature>
<name>A0AAD5J037_ACENE</name>
<feature type="transmembrane region" description="Helical" evidence="6">
    <location>
        <begin position="913"/>
        <end position="938"/>
    </location>
</feature>
<dbReference type="EMBL" id="JAJSOW010000101">
    <property type="protein sequence ID" value="KAI9181781.1"/>
    <property type="molecule type" value="Genomic_DNA"/>
</dbReference>
<comment type="subcellular location">
    <subcellularLocation>
        <location evidence="1">Membrane</location>
        <topology evidence="1">Multi-pass membrane protein</topology>
    </subcellularLocation>
</comment>
<dbReference type="CDD" id="cd13136">
    <property type="entry name" value="MATE_DinF_like"/>
    <property type="match status" value="2"/>
</dbReference>
<accession>A0AAD5J037</accession>